<feature type="transmembrane region" description="Helical" evidence="6">
    <location>
        <begin position="107"/>
        <end position="127"/>
    </location>
</feature>
<dbReference type="Proteomes" id="UP000674217">
    <property type="component" value="Unassembled WGS sequence"/>
</dbReference>
<feature type="transmembrane region" description="Helical" evidence="6">
    <location>
        <begin position="370"/>
        <end position="391"/>
    </location>
</feature>
<evidence type="ECO:0000256" key="6">
    <source>
        <dbReference type="SAM" id="Phobius"/>
    </source>
</evidence>
<feature type="transmembrane region" description="Helical" evidence="6">
    <location>
        <begin position="397"/>
        <end position="416"/>
    </location>
</feature>
<feature type="transmembrane region" description="Helical" evidence="6">
    <location>
        <begin position="309"/>
        <end position="328"/>
    </location>
</feature>
<evidence type="ECO:0000256" key="4">
    <source>
        <dbReference type="ARBA" id="ARBA00022989"/>
    </source>
</evidence>
<feature type="transmembrane region" description="Helical" evidence="6">
    <location>
        <begin position="133"/>
        <end position="150"/>
    </location>
</feature>
<sequence>MSKNCRIHKKKLIMNEVSSGHLGKKLFKETLIYSIGSFGSKILSFLLLPFYTFLLTKKDLGEYDIFITTITLFIPLVSLQISDAVYRWLIDKEKQNEQLKGEIITNTFIAFGIGFFLFSVLFLIYVVLEPFVYKGYFFALMFLNCLLPILQSVLRGEGKTKLFAFNGLITTFLVIVFNVVFIYGLNLKVEGILLANIMAYSIACIVILFQINLFKYFSFANFNKKLLIEMSRYSLPLIPNLMSWWVIGSASKFIILHYLGPESNGIYAISSRFPSIIVIVNSIFILPIQDAFLKNDTETKDFSKLLVHFIKLEFSIIILLIAGAPIYTKFLVNYEFYDSWKYMAFLYLGVGFNTIATLISLIYQKKRNTLRITFTSIVGGLVSIICCFLLVNKLGLYGISISYFLGFFTIYLLRYVDLRKELNLGINDYVYFFYLLLIIGLIFGINSITFRSNLILFFLVLIIIVIINMKLVFKIFKK</sequence>
<keyword evidence="5 6" id="KW-0472">Membrane</keyword>
<organism evidence="7 8">
    <name type="scientific">Flavobacterium flabelliforme</name>
    <dbReference type="NCBI Taxonomy" id="2816119"/>
    <lineage>
        <taxon>Bacteria</taxon>
        <taxon>Pseudomonadati</taxon>
        <taxon>Bacteroidota</taxon>
        <taxon>Flavobacteriia</taxon>
        <taxon>Flavobacteriales</taxon>
        <taxon>Flavobacteriaceae</taxon>
        <taxon>Flavobacterium</taxon>
    </lineage>
</organism>
<evidence type="ECO:0000256" key="5">
    <source>
        <dbReference type="ARBA" id="ARBA00023136"/>
    </source>
</evidence>
<feature type="transmembrane region" description="Helical" evidence="6">
    <location>
        <begin position="65"/>
        <end position="86"/>
    </location>
</feature>
<keyword evidence="8" id="KW-1185">Reference proteome</keyword>
<comment type="subcellular location">
    <subcellularLocation>
        <location evidence="1">Cell membrane</location>
        <topology evidence="1">Multi-pass membrane protein</topology>
    </subcellularLocation>
</comment>
<dbReference type="InterPro" id="IPR050833">
    <property type="entry name" value="Poly_Biosynth_Transport"/>
</dbReference>
<feature type="transmembrane region" description="Helical" evidence="6">
    <location>
        <begin position="162"/>
        <end position="185"/>
    </location>
</feature>
<evidence type="ECO:0000256" key="1">
    <source>
        <dbReference type="ARBA" id="ARBA00004651"/>
    </source>
</evidence>
<dbReference type="InterPro" id="IPR002797">
    <property type="entry name" value="Polysacc_synth"/>
</dbReference>
<feature type="transmembrane region" description="Helical" evidence="6">
    <location>
        <begin position="197"/>
        <end position="217"/>
    </location>
</feature>
<accession>A0ABS5CSB3</accession>
<keyword evidence="3 6" id="KW-0812">Transmembrane</keyword>
<dbReference type="PANTHER" id="PTHR30250">
    <property type="entry name" value="PST FAMILY PREDICTED COLANIC ACID TRANSPORTER"/>
    <property type="match status" value="1"/>
</dbReference>
<name>A0ABS5CSB3_9FLAO</name>
<feature type="transmembrane region" description="Helical" evidence="6">
    <location>
        <begin position="454"/>
        <end position="473"/>
    </location>
</feature>
<evidence type="ECO:0000256" key="3">
    <source>
        <dbReference type="ARBA" id="ARBA00022692"/>
    </source>
</evidence>
<feature type="transmembrane region" description="Helical" evidence="6">
    <location>
        <begin position="31"/>
        <end position="53"/>
    </location>
</feature>
<evidence type="ECO:0000256" key="2">
    <source>
        <dbReference type="ARBA" id="ARBA00022475"/>
    </source>
</evidence>
<proteinExistence type="predicted"/>
<feature type="transmembrane region" description="Helical" evidence="6">
    <location>
        <begin position="265"/>
        <end position="288"/>
    </location>
</feature>
<comment type="caution">
    <text evidence="7">The sequence shown here is derived from an EMBL/GenBank/DDBJ whole genome shotgun (WGS) entry which is preliminary data.</text>
</comment>
<feature type="transmembrane region" description="Helical" evidence="6">
    <location>
        <begin position="340"/>
        <end position="363"/>
    </location>
</feature>
<keyword evidence="4 6" id="KW-1133">Transmembrane helix</keyword>
<protein>
    <submittedName>
        <fullName evidence="7">Oligosaccharide flippase family protein</fullName>
    </submittedName>
</protein>
<evidence type="ECO:0000313" key="7">
    <source>
        <dbReference type="EMBL" id="MBP4141509.1"/>
    </source>
</evidence>
<keyword evidence="2" id="KW-1003">Cell membrane</keyword>
<feature type="transmembrane region" description="Helical" evidence="6">
    <location>
        <begin position="428"/>
        <end position="448"/>
    </location>
</feature>
<reference evidence="7 8" key="1">
    <citation type="submission" date="2021-03" db="EMBL/GenBank/DDBJ databases">
        <title>Flavobacterium Flabelliformis Sp. Nov. And Flavobacterium Geliluteum Sp. Nov., Two Novel Multidrug Resistant Psychrophilic Species Isolated From Antarctica.</title>
        <authorList>
            <person name="Kralova S."/>
            <person name="Busse H.J."/>
            <person name="Bezdicek M."/>
            <person name="Nykrynova M."/>
            <person name="Kroupova E."/>
            <person name="Krsek D."/>
            <person name="Sedlacek I."/>
        </authorList>
    </citation>
    <scope>NUCLEOTIDE SEQUENCE [LARGE SCALE GENOMIC DNA]</scope>
    <source>
        <strain evidence="7 8">P4023</strain>
    </source>
</reference>
<feature type="transmembrane region" description="Helical" evidence="6">
    <location>
        <begin position="237"/>
        <end position="259"/>
    </location>
</feature>
<evidence type="ECO:0000313" key="8">
    <source>
        <dbReference type="Proteomes" id="UP000674217"/>
    </source>
</evidence>
<dbReference type="Pfam" id="PF01943">
    <property type="entry name" value="Polysacc_synt"/>
    <property type="match status" value="1"/>
</dbReference>
<dbReference type="EMBL" id="JAGFBU010000002">
    <property type="protein sequence ID" value="MBP4141509.1"/>
    <property type="molecule type" value="Genomic_DNA"/>
</dbReference>
<dbReference type="PANTHER" id="PTHR30250:SF11">
    <property type="entry name" value="O-ANTIGEN TRANSPORTER-RELATED"/>
    <property type="match status" value="1"/>
</dbReference>
<gene>
    <name evidence="7" type="ORF">J3S90_06815</name>
</gene>